<dbReference type="WBParaSite" id="NBR_0001626301-mRNA-1">
    <property type="protein sequence ID" value="NBR_0001626301-mRNA-1"/>
    <property type="gene ID" value="NBR_0001626301"/>
</dbReference>
<dbReference type="AlphaFoldDB" id="A0A158R2L8"/>
<dbReference type="InterPro" id="IPR000504">
    <property type="entry name" value="RRM_dom"/>
</dbReference>
<dbReference type="CDD" id="cd00590">
    <property type="entry name" value="RRM_SF"/>
    <property type="match status" value="1"/>
</dbReference>
<feature type="domain" description="RRM" evidence="2">
    <location>
        <begin position="113"/>
        <end position="202"/>
    </location>
</feature>
<organism evidence="5">
    <name type="scientific">Nippostrongylus brasiliensis</name>
    <name type="common">Rat hookworm</name>
    <dbReference type="NCBI Taxonomy" id="27835"/>
    <lineage>
        <taxon>Eukaryota</taxon>
        <taxon>Metazoa</taxon>
        <taxon>Ecdysozoa</taxon>
        <taxon>Nematoda</taxon>
        <taxon>Chromadorea</taxon>
        <taxon>Rhabditida</taxon>
        <taxon>Rhabditina</taxon>
        <taxon>Rhabditomorpha</taxon>
        <taxon>Strongyloidea</taxon>
        <taxon>Heligmosomidae</taxon>
        <taxon>Nippostrongylus</taxon>
    </lineage>
</organism>
<dbReference type="Gene3D" id="3.30.70.330">
    <property type="match status" value="1"/>
</dbReference>
<evidence type="ECO:0000313" key="5">
    <source>
        <dbReference type="WBParaSite" id="NBR_0001626301-mRNA-1"/>
    </source>
</evidence>
<reference evidence="5" key="1">
    <citation type="submission" date="2016-04" db="UniProtKB">
        <authorList>
            <consortium name="WormBaseParasite"/>
        </authorList>
    </citation>
    <scope>IDENTIFICATION</scope>
</reference>
<dbReference type="Proteomes" id="UP000271162">
    <property type="component" value="Unassembled WGS sequence"/>
</dbReference>
<protein>
    <submittedName>
        <fullName evidence="5">Putative RNA-binding protein (inferred by orthology to a C. elegans protein)</fullName>
    </submittedName>
</protein>
<evidence type="ECO:0000313" key="4">
    <source>
        <dbReference type="Proteomes" id="UP000271162"/>
    </source>
</evidence>
<dbReference type="GO" id="GO:0003723">
    <property type="term" value="F:RNA binding"/>
    <property type="evidence" value="ECO:0007669"/>
    <property type="project" value="UniProtKB-UniRule"/>
</dbReference>
<dbReference type="SUPFAM" id="SSF54928">
    <property type="entry name" value="RNA-binding domain, RBD"/>
    <property type="match status" value="1"/>
</dbReference>
<evidence type="ECO:0000313" key="3">
    <source>
        <dbReference type="EMBL" id="VDL79859.1"/>
    </source>
</evidence>
<dbReference type="OMA" id="NDCFRIT"/>
<dbReference type="SUPFAM" id="SSF52047">
    <property type="entry name" value="RNI-like"/>
    <property type="match status" value="1"/>
</dbReference>
<sequence length="507" mass="57200">MDFASAFRANGHTTFAEHPTPQTMFKALRRLHGQNLETRGLNDMSEAFQSFVTRARFFSVGKLRRTWSHSAAEFIKYRRLLPMLLADGQRFNSAETDDFDASLAFHAKSKEDRKIVVTNVPPRVTPSQLQSFFSKFGKVSHCSLPREDRRHSMFGTMPKHSKNCGTATITFKKAEDAEKAKNAASDELKFYEQYMVVSAYVSKRKGGKGVIIADDSKDEMYDLSRASSNQSLASTTMSSICYEGCSLDEIGSRPLERIAAFLPVNDTIRFERVSKRCMEASMKSWSLVSRLVLARDCEGFGNSRPFLNSHLKAILRRAGVHLKALDLSGAVHLMDEKALEIIAAYCTMLEELVLSGVRASWEALSDLGESLTNLKKLTYRDMDSASDKAIWYLIKGCGRCLQFVDLRGCRRLHGRCFQLFSDQLEQLYLDGCVHVDERALEDLCTNAFCLKELRINDCFRITDENLSMISRLMPDLRVFTLCGDRFENLTTAGISHISNMSSLVELA</sequence>
<dbReference type="Pfam" id="PF00076">
    <property type="entry name" value="RRM_1"/>
    <property type="match status" value="1"/>
</dbReference>
<dbReference type="Gene3D" id="3.80.10.10">
    <property type="entry name" value="Ribonuclease Inhibitor"/>
    <property type="match status" value="1"/>
</dbReference>
<evidence type="ECO:0000256" key="1">
    <source>
        <dbReference type="PROSITE-ProRule" id="PRU00176"/>
    </source>
</evidence>
<dbReference type="EMBL" id="UYSL01022120">
    <property type="protein sequence ID" value="VDL79859.1"/>
    <property type="molecule type" value="Genomic_DNA"/>
</dbReference>
<dbReference type="InterPro" id="IPR012677">
    <property type="entry name" value="Nucleotide-bd_a/b_plait_sf"/>
</dbReference>
<dbReference type="GO" id="GO:0031146">
    <property type="term" value="P:SCF-dependent proteasomal ubiquitin-dependent protein catabolic process"/>
    <property type="evidence" value="ECO:0007669"/>
    <property type="project" value="TreeGrafter"/>
</dbReference>
<proteinExistence type="predicted"/>
<dbReference type="InterPro" id="IPR032675">
    <property type="entry name" value="LRR_dom_sf"/>
</dbReference>
<dbReference type="GO" id="GO:0019005">
    <property type="term" value="C:SCF ubiquitin ligase complex"/>
    <property type="evidence" value="ECO:0007669"/>
    <property type="project" value="TreeGrafter"/>
</dbReference>
<keyword evidence="4" id="KW-1185">Reference proteome</keyword>
<dbReference type="PROSITE" id="PS50102">
    <property type="entry name" value="RRM"/>
    <property type="match status" value="1"/>
</dbReference>
<dbReference type="PANTHER" id="PTHR13318:SF190">
    <property type="entry name" value="PARTNER OF PAIRED, ISOFORM B"/>
    <property type="match status" value="1"/>
</dbReference>
<dbReference type="PANTHER" id="PTHR13318">
    <property type="entry name" value="PARTNER OF PAIRED, ISOFORM B-RELATED"/>
    <property type="match status" value="1"/>
</dbReference>
<dbReference type="STRING" id="27835.A0A158R2L8"/>
<reference evidence="3 4" key="2">
    <citation type="submission" date="2018-11" db="EMBL/GenBank/DDBJ databases">
        <authorList>
            <consortium name="Pathogen Informatics"/>
        </authorList>
    </citation>
    <scope>NUCLEOTIDE SEQUENCE [LARGE SCALE GENOMIC DNA]</scope>
</reference>
<accession>A0A158R2L8</accession>
<name>A0A158R2L8_NIPBR</name>
<keyword evidence="1" id="KW-0694">RNA-binding</keyword>
<gene>
    <name evidence="3" type="ORF">NBR_LOCUS16264</name>
</gene>
<dbReference type="SMART" id="SM00360">
    <property type="entry name" value="RRM"/>
    <property type="match status" value="1"/>
</dbReference>
<evidence type="ECO:0000259" key="2">
    <source>
        <dbReference type="PROSITE" id="PS50102"/>
    </source>
</evidence>
<dbReference type="InterPro" id="IPR035979">
    <property type="entry name" value="RBD_domain_sf"/>
</dbReference>